<evidence type="ECO:0000313" key="2">
    <source>
        <dbReference type="Proteomes" id="UP000186221"/>
    </source>
</evidence>
<dbReference type="EMBL" id="FTOG01000019">
    <property type="protein sequence ID" value="SIT22021.1"/>
    <property type="molecule type" value="Genomic_DNA"/>
</dbReference>
<name>A0A1N7QGI0_9RHOB</name>
<accession>A0A1N7QGI0</accession>
<dbReference type="RefSeq" id="WP_175610482.1">
    <property type="nucleotide sequence ID" value="NZ_FTOG01000019.1"/>
</dbReference>
<reference evidence="2" key="1">
    <citation type="submission" date="2017-01" db="EMBL/GenBank/DDBJ databases">
        <authorList>
            <person name="Varghese N."/>
            <person name="Submissions S."/>
        </authorList>
    </citation>
    <scope>NUCLEOTIDE SEQUENCE [LARGE SCALE GENOMIC DNA]</scope>
    <source>
        <strain evidence="2">DSM 19945</strain>
    </source>
</reference>
<gene>
    <name evidence="1" type="ORF">SAMN05421580_1195</name>
</gene>
<proteinExistence type="predicted"/>
<sequence length="54" mass="5934">MKIKTDLTIQHDLAIEAVLTSSNDPERIATRIGGMITLYFLNGWEKKAAGGRTS</sequence>
<dbReference type="STRING" id="453582.SAMN05421580_1195"/>
<keyword evidence="2" id="KW-1185">Reference proteome</keyword>
<dbReference type="AlphaFoldDB" id="A0A1N7QGI0"/>
<dbReference type="Proteomes" id="UP000186221">
    <property type="component" value="Unassembled WGS sequence"/>
</dbReference>
<organism evidence="1 2">
    <name type="scientific">Rhodobacter aestuarii</name>
    <dbReference type="NCBI Taxonomy" id="453582"/>
    <lineage>
        <taxon>Bacteria</taxon>
        <taxon>Pseudomonadati</taxon>
        <taxon>Pseudomonadota</taxon>
        <taxon>Alphaproteobacteria</taxon>
        <taxon>Rhodobacterales</taxon>
        <taxon>Rhodobacter group</taxon>
        <taxon>Rhodobacter</taxon>
    </lineage>
</organism>
<protein>
    <submittedName>
        <fullName evidence="1">Uncharacterized protein</fullName>
    </submittedName>
</protein>
<evidence type="ECO:0000313" key="1">
    <source>
        <dbReference type="EMBL" id="SIT22021.1"/>
    </source>
</evidence>